<evidence type="ECO:0000313" key="1">
    <source>
        <dbReference type="EMBL" id="CAB4860582.1"/>
    </source>
</evidence>
<sequence>MKAPAKGYDVAAVDAFIAAAQAGESFVSSNDIRAVAFPVVKGGYSTVEVDAALERFEDTVAEHEISELISRIGADGATAEVRAVAQDILNRIVLEPRKRFRGAPLFAYGYNRNDVDEFTDRIRAFYMDRGLLSRSDVRGITFRPQLGGYHEGQVDLLLDELVRVMLAAK</sequence>
<reference evidence="1" key="1">
    <citation type="submission" date="2020-05" db="EMBL/GenBank/DDBJ databases">
        <authorList>
            <person name="Chiriac C."/>
            <person name="Salcher M."/>
            <person name="Ghai R."/>
            <person name="Kavagutti S V."/>
        </authorList>
    </citation>
    <scope>NUCLEOTIDE SEQUENCE</scope>
</reference>
<dbReference type="InterPro" id="IPR019933">
    <property type="entry name" value="DivIVA_domain"/>
</dbReference>
<dbReference type="EMBL" id="CAFBLF010000040">
    <property type="protein sequence ID" value="CAB4860582.1"/>
    <property type="molecule type" value="Genomic_DNA"/>
</dbReference>
<dbReference type="NCBIfam" id="TIGR03544">
    <property type="entry name" value="DivI1A_domain"/>
    <property type="match status" value="2"/>
</dbReference>
<proteinExistence type="predicted"/>
<organism evidence="1">
    <name type="scientific">freshwater metagenome</name>
    <dbReference type="NCBI Taxonomy" id="449393"/>
    <lineage>
        <taxon>unclassified sequences</taxon>
        <taxon>metagenomes</taxon>
        <taxon>ecological metagenomes</taxon>
    </lineage>
</organism>
<protein>
    <submittedName>
        <fullName evidence="1">Unannotated protein</fullName>
    </submittedName>
</protein>
<accession>A0A6J7CPT0</accession>
<dbReference type="AlphaFoldDB" id="A0A6J7CPT0"/>
<name>A0A6J7CPT0_9ZZZZ</name>
<gene>
    <name evidence="1" type="ORF">UFOPK3339_00387</name>
</gene>